<feature type="region of interest" description="Disordered" evidence="7">
    <location>
        <begin position="505"/>
        <end position="568"/>
    </location>
</feature>
<feature type="compositionally biased region" description="Basic and acidic residues" evidence="7">
    <location>
        <begin position="344"/>
        <end position="373"/>
    </location>
</feature>
<feature type="compositionally biased region" description="Low complexity" evidence="7">
    <location>
        <begin position="530"/>
        <end position="541"/>
    </location>
</feature>
<organism evidence="9 10">
    <name type="scientific">Heterodera schachtii</name>
    <name type="common">Sugarbeet cyst nematode worm</name>
    <name type="synonym">Tylenchus schachtii</name>
    <dbReference type="NCBI Taxonomy" id="97005"/>
    <lineage>
        <taxon>Eukaryota</taxon>
        <taxon>Metazoa</taxon>
        <taxon>Ecdysozoa</taxon>
        <taxon>Nematoda</taxon>
        <taxon>Chromadorea</taxon>
        <taxon>Rhabditida</taxon>
        <taxon>Tylenchina</taxon>
        <taxon>Tylenchomorpha</taxon>
        <taxon>Tylenchoidea</taxon>
        <taxon>Heteroderidae</taxon>
        <taxon>Heteroderinae</taxon>
        <taxon>Heterodera</taxon>
    </lineage>
</organism>
<feature type="region of interest" description="Disordered" evidence="7">
    <location>
        <begin position="414"/>
        <end position="461"/>
    </location>
</feature>
<feature type="compositionally biased region" description="Basic and acidic residues" evidence="7">
    <location>
        <begin position="1"/>
        <end position="25"/>
    </location>
</feature>
<dbReference type="GO" id="GO:0003677">
    <property type="term" value="F:DNA binding"/>
    <property type="evidence" value="ECO:0007669"/>
    <property type="project" value="UniProtKB-KW"/>
</dbReference>
<reference evidence="9 10" key="1">
    <citation type="submission" date="2024-10" db="EMBL/GenBank/DDBJ databases">
        <authorList>
            <person name="Kim D."/>
        </authorList>
    </citation>
    <scope>NUCLEOTIDE SEQUENCE [LARGE SCALE GENOMIC DNA]</scope>
    <source>
        <strain evidence="9">Taebaek</strain>
    </source>
</reference>
<dbReference type="PRINTS" id="PR00404">
    <property type="entry name" value="MADSDOMAIN"/>
</dbReference>
<feature type="region of interest" description="Disordered" evidence="7">
    <location>
        <begin position="113"/>
        <end position="159"/>
    </location>
</feature>
<feature type="domain" description="MADS-box" evidence="8">
    <location>
        <begin position="161"/>
        <end position="221"/>
    </location>
</feature>
<feature type="region of interest" description="Disordered" evidence="7">
    <location>
        <begin position="259"/>
        <end position="395"/>
    </location>
</feature>
<dbReference type="PROSITE" id="PS50066">
    <property type="entry name" value="MADS_BOX_2"/>
    <property type="match status" value="1"/>
</dbReference>
<dbReference type="PANTHER" id="PTHR48019">
    <property type="entry name" value="SERUM RESPONSE FACTOR HOMOLOG"/>
    <property type="match status" value="1"/>
</dbReference>
<dbReference type="EMBL" id="JBICCN010000254">
    <property type="protein sequence ID" value="KAL3082850.1"/>
    <property type="molecule type" value="Genomic_DNA"/>
</dbReference>
<feature type="compositionally biased region" description="Polar residues" evidence="7">
    <location>
        <begin position="432"/>
        <end position="450"/>
    </location>
</feature>
<dbReference type="FunFam" id="3.40.1810.10:FF:000002">
    <property type="entry name" value="Serum response factor b"/>
    <property type="match status" value="1"/>
</dbReference>
<dbReference type="SUPFAM" id="SSF55455">
    <property type="entry name" value="SRF-like"/>
    <property type="match status" value="1"/>
</dbReference>
<dbReference type="SMART" id="SM00432">
    <property type="entry name" value="MADS"/>
    <property type="match status" value="1"/>
</dbReference>
<sequence>MFVKEEKQRKSEGNEKEQKKRERQMNSDTLQLQSELEKMLAHLGGTIKKEEEKEEEEEEENGEELEEEEEEESEEDEEEEEEEQGRGRAEAHEMNNIASGVLFSPATSFTPTLAANSSNANPSNRSQSAFSTLDSPATPKTAKGKTPKGTPTLLPNGKKTKGRVKIKMEYIGNKLRRYTTFSKRKTGIMKKANELSTLTGTQVMLLVASETGHVYAFATSKLKPMILCEPGKQLIQGCLNAADVVDPLPTKTEFTFEPSALGISPIGGNGSNARKRKIGGEPQQSGEESGEGTVTGTGTTNSADNAPTMVQLAKGGGAIGDEVGTEAEQQQRDRMGPAKKKTKRPAEREQNDDQQQKGQRRAKEKEDKEEKKPGAASLPLPSYQKPSPSSSPGIVTTMDAQQLQKTLKEVLKAAADQRQRSKGQKVKGMAANGTTPTTAKGNTNKTTPQGENGGGRPMGAQQQQTSVSQSQLMALLPLLLQNLLSPSFPLSSLLPSAHRPLPPISPLSAISSPASPRLSSHPHAHHHQQRSSSSPFCLSSSATHKFPSNNFHQTQKQRHPPPFHAFTNAKKHDANNKQTTHPPILYQMPQGVVYATEEREGTAEEVAGEEGLNAHFEEAEDANSGDGGEGMDRLMESEPLEHRLTGCLAVCSSASSSGPSSSSSSSLVPPFSDEIATGNALQQLLTAGLLPFAAANLTAQQIFAAVFGTTKSSGSGGEPKEDED</sequence>
<dbReference type="CDD" id="cd00266">
    <property type="entry name" value="MADS_SRF_like"/>
    <property type="match status" value="1"/>
</dbReference>
<keyword evidence="10" id="KW-1185">Reference proteome</keyword>
<feature type="compositionally biased region" description="Low complexity" evidence="7">
    <location>
        <begin position="114"/>
        <end position="129"/>
    </location>
</feature>
<evidence type="ECO:0000313" key="9">
    <source>
        <dbReference type="EMBL" id="KAL3082850.1"/>
    </source>
</evidence>
<evidence type="ECO:0000256" key="5">
    <source>
        <dbReference type="ARBA" id="ARBA00023242"/>
    </source>
</evidence>
<dbReference type="AlphaFoldDB" id="A0ABD2IYC6"/>
<feature type="region of interest" description="Disordered" evidence="7">
    <location>
        <begin position="1"/>
        <end position="90"/>
    </location>
</feature>
<accession>A0ABD2IYC6</accession>
<protein>
    <recommendedName>
        <fullName evidence="6">Serum response factor homolog</fullName>
    </recommendedName>
</protein>
<dbReference type="PROSITE" id="PS00350">
    <property type="entry name" value="MADS_BOX_1"/>
    <property type="match status" value="1"/>
</dbReference>
<evidence type="ECO:0000256" key="7">
    <source>
        <dbReference type="SAM" id="MobiDB-lite"/>
    </source>
</evidence>
<evidence type="ECO:0000256" key="4">
    <source>
        <dbReference type="ARBA" id="ARBA00023163"/>
    </source>
</evidence>
<keyword evidence="4" id="KW-0804">Transcription</keyword>
<keyword evidence="5" id="KW-0539">Nucleus</keyword>
<evidence type="ECO:0000256" key="2">
    <source>
        <dbReference type="ARBA" id="ARBA00023015"/>
    </source>
</evidence>
<evidence type="ECO:0000313" key="10">
    <source>
        <dbReference type="Proteomes" id="UP001620645"/>
    </source>
</evidence>
<gene>
    <name evidence="9" type="ORF">niasHS_010652</name>
</gene>
<evidence type="ECO:0000259" key="8">
    <source>
        <dbReference type="PROSITE" id="PS50066"/>
    </source>
</evidence>
<dbReference type="InterPro" id="IPR033897">
    <property type="entry name" value="SRF-like_MADS-box"/>
</dbReference>
<feature type="compositionally biased region" description="Low complexity" evidence="7">
    <location>
        <begin position="280"/>
        <end position="300"/>
    </location>
</feature>
<proteinExistence type="predicted"/>
<evidence type="ECO:0000256" key="1">
    <source>
        <dbReference type="ARBA" id="ARBA00004123"/>
    </source>
</evidence>
<dbReference type="InterPro" id="IPR050142">
    <property type="entry name" value="MADS-box/MEF2_TF"/>
</dbReference>
<feature type="compositionally biased region" description="Low complexity" evidence="7">
    <location>
        <begin position="506"/>
        <end position="519"/>
    </location>
</feature>
<feature type="compositionally biased region" description="Basic residues" evidence="7">
    <location>
        <begin position="520"/>
        <end position="529"/>
    </location>
</feature>
<evidence type="ECO:0000256" key="6">
    <source>
        <dbReference type="ARBA" id="ARBA00069746"/>
    </source>
</evidence>
<feature type="compositionally biased region" description="Low complexity" evidence="7">
    <location>
        <begin position="377"/>
        <end position="392"/>
    </location>
</feature>
<feature type="compositionally biased region" description="Polar residues" evidence="7">
    <location>
        <begin position="542"/>
        <end position="554"/>
    </location>
</feature>
<keyword evidence="2" id="KW-0805">Transcription regulation</keyword>
<comment type="caution">
    <text evidence="9">The sequence shown here is derived from an EMBL/GenBank/DDBJ whole genome shotgun (WGS) entry which is preliminary data.</text>
</comment>
<feature type="compositionally biased region" description="Acidic residues" evidence="7">
    <location>
        <begin position="52"/>
        <end position="83"/>
    </location>
</feature>
<evidence type="ECO:0000256" key="3">
    <source>
        <dbReference type="ARBA" id="ARBA00023125"/>
    </source>
</evidence>
<name>A0ABD2IYC6_HETSC</name>
<dbReference type="Gene3D" id="3.40.1810.10">
    <property type="entry name" value="Transcription factor, MADS-box"/>
    <property type="match status" value="1"/>
</dbReference>
<comment type="subcellular location">
    <subcellularLocation>
        <location evidence="1">Nucleus</location>
    </subcellularLocation>
</comment>
<keyword evidence="3" id="KW-0238">DNA-binding</keyword>
<dbReference type="Proteomes" id="UP001620645">
    <property type="component" value="Unassembled WGS sequence"/>
</dbReference>
<dbReference type="GO" id="GO:0005634">
    <property type="term" value="C:nucleus"/>
    <property type="evidence" value="ECO:0007669"/>
    <property type="project" value="UniProtKB-SubCell"/>
</dbReference>
<dbReference type="InterPro" id="IPR002100">
    <property type="entry name" value="TF_MADSbox"/>
</dbReference>
<dbReference type="Pfam" id="PF00319">
    <property type="entry name" value="SRF-TF"/>
    <property type="match status" value="1"/>
</dbReference>
<dbReference type="InterPro" id="IPR036879">
    <property type="entry name" value="TF_MADSbox_sf"/>
</dbReference>